<gene>
    <name evidence="3" type="ORF">DdX_22437</name>
</gene>
<keyword evidence="1" id="KW-0812">Transmembrane</keyword>
<dbReference type="AlphaFoldDB" id="A0AAD4QQW7"/>
<keyword evidence="1" id="KW-0472">Membrane</keyword>
<feature type="signal peptide" evidence="2">
    <location>
        <begin position="1"/>
        <end position="26"/>
    </location>
</feature>
<comment type="caution">
    <text evidence="3">The sequence shown here is derived from an EMBL/GenBank/DDBJ whole genome shotgun (WGS) entry which is preliminary data.</text>
</comment>
<protein>
    <submittedName>
        <fullName evidence="3">Uncharacterized protein</fullName>
    </submittedName>
</protein>
<organism evidence="3 4">
    <name type="scientific">Ditylenchus destructor</name>
    <dbReference type="NCBI Taxonomy" id="166010"/>
    <lineage>
        <taxon>Eukaryota</taxon>
        <taxon>Metazoa</taxon>
        <taxon>Ecdysozoa</taxon>
        <taxon>Nematoda</taxon>
        <taxon>Chromadorea</taxon>
        <taxon>Rhabditida</taxon>
        <taxon>Tylenchina</taxon>
        <taxon>Tylenchomorpha</taxon>
        <taxon>Sphaerularioidea</taxon>
        <taxon>Anguinidae</taxon>
        <taxon>Anguininae</taxon>
        <taxon>Ditylenchus</taxon>
    </lineage>
</organism>
<keyword evidence="4" id="KW-1185">Reference proteome</keyword>
<evidence type="ECO:0000313" key="3">
    <source>
        <dbReference type="EMBL" id="KAI1690519.1"/>
    </source>
</evidence>
<dbReference type="EMBL" id="JAKKPZ010001180">
    <property type="protein sequence ID" value="KAI1690519.1"/>
    <property type="molecule type" value="Genomic_DNA"/>
</dbReference>
<accession>A0AAD4QQW7</accession>
<evidence type="ECO:0000256" key="2">
    <source>
        <dbReference type="SAM" id="SignalP"/>
    </source>
</evidence>
<proteinExistence type="predicted"/>
<evidence type="ECO:0000256" key="1">
    <source>
        <dbReference type="SAM" id="Phobius"/>
    </source>
</evidence>
<keyword evidence="2" id="KW-0732">Signal</keyword>
<name>A0AAD4QQW7_9BILA</name>
<sequence>MVMLFVRQTFLIFIVIFIILIKRTRGVGDDQHKENNERKDVPGIQLEIYYFEDHGRAGHSGIIAEFITKKVYKYWPYVVVTAHPNETLGALIKKNASFRLTFHGISWGVKIIISSYAIKMVMLFVRQTFLIFIVIFIILIKRTRGVGDDQHKENNEQTAVPGIQLEIYYFEDHGRAGHAGIIAEFITKKVYKYWQYVVVTAHPNETLGALIKKNASFRLTFHEISWGVKLPPMEERMVHNFEYNPIQLKEKIDLNTYENYIPYDYLLEWSTKKPNDELPVIMIEGYRLPSEGKRSS</sequence>
<feature type="chain" id="PRO_5042120716" evidence="2">
    <location>
        <begin position="27"/>
        <end position="296"/>
    </location>
</feature>
<reference evidence="3" key="1">
    <citation type="submission" date="2022-01" db="EMBL/GenBank/DDBJ databases">
        <title>Genome Sequence Resource for Two Populations of Ditylenchus destructor, the Migratory Endoparasitic Phytonematode.</title>
        <authorList>
            <person name="Zhang H."/>
            <person name="Lin R."/>
            <person name="Xie B."/>
        </authorList>
    </citation>
    <scope>NUCLEOTIDE SEQUENCE</scope>
    <source>
        <strain evidence="3">BazhouSP</strain>
    </source>
</reference>
<feature type="transmembrane region" description="Helical" evidence="1">
    <location>
        <begin position="120"/>
        <end position="140"/>
    </location>
</feature>
<evidence type="ECO:0000313" key="4">
    <source>
        <dbReference type="Proteomes" id="UP001201812"/>
    </source>
</evidence>
<dbReference type="Proteomes" id="UP001201812">
    <property type="component" value="Unassembled WGS sequence"/>
</dbReference>
<keyword evidence="1" id="KW-1133">Transmembrane helix</keyword>